<dbReference type="EMBL" id="JACRSV010000001">
    <property type="protein sequence ID" value="MBC8558897.1"/>
    <property type="molecule type" value="Genomic_DNA"/>
</dbReference>
<evidence type="ECO:0000313" key="1">
    <source>
        <dbReference type="EMBL" id="MBC8558897.1"/>
    </source>
</evidence>
<dbReference type="AlphaFoldDB" id="A0A926E0V5"/>
<sequence length="130" mass="15095">MKHYSLNTGLVFKTILGKLAETPGLTTQNVLIQNPTAKARFPCVVVSDLLPRQKYSGWSYDFSLKVEVWADDVYKAMDLADKVREQLTTINLKPNLPTPEQFDDITKKWRFGNYYECRWNAITNTFDQNR</sequence>
<organism evidence="1 2">
    <name type="scientific">Fumia xinanensis</name>
    <dbReference type="NCBI Taxonomy" id="2763659"/>
    <lineage>
        <taxon>Bacteria</taxon>
        <taxon>Bacillati</taxon>
        <taxon>Bacillota</taxon>
        <taxon>Clostridia</taxon>
        <taxon>Eubacteriales</taxon>
        <taxon>Oscillospiraceae</taxon>
        <taxon>Fumia</taxon>
    </lineage>
</organism>
<proteinExistence type="predicted"/>
<name>A0A926E0V5_9FIRM</name>
<gene>
    <name evidence="1" type="ORF">H8710_02310</name>
</gene>
<reference evidence="1" key="1">
    <citation type="submission" date="2020-08" db="EMBL/GenBank/DDBJ databases">
        <title>Genome public.</title>
        <authorList>
            <person name="Liu C."/>
            <person name="Sun Q."/>
        </authorList>
    </citation>
    <scope>NUCLEOTIDE SEQUENCE</scope>
    <source>
        <strain evidence="1">NSJ-33</strain>
    </source>
</reference>
<dbReference type="Proteomes" id="UP000610760">
    <property type="component" value="Unassembled WGS sequence"/>
</dbReference>
<evidence type="ECO:0000313" key="2">
    <source>
        <dbReference type="Proteomes" id="UP000610760"/>
    </source>
</evidence>
<comment type="caution">
    <text evidence="1">The sequence shown here is derived from an EMBL/GenBank/DDBJ whole genome shotgun (WGS) entry which is preliminary data.</text>
</comment>
<dbReference type="RefSeq" id="WP_249293795.1">
    <property type="nucleotide sequence ID" value="NZ_JACRSV010000001.1"/>
</dbReference>
<keyword evidence="2" id="KW-1185">Reference proteome</keyword>
<accession>A0A926E0V5</accession>
<protein>
    <submittedName>
        <fullName evidence="1">Uncharacterized protein</fullName>
    </submittedName>
</protein>